<dbReference type="AlphaFoldDB" id="A6NUE5"/>
<dbReference type="EMBL" id="AAXG02000011">
    <property type="protein sequence ID" value="EDN00491.1"/>
    <property type="molecule type" value="Genomic_DNA"/>
</dbReference>
<reference evidence="1 2" key="1">
    <citation type="submission" date="2007-04" db="EMBL/GenBank/DDBJ databases">
        <authorList>
            <person name="Fulton L."/>
            <person name="Clifton S."/>
            <person name="Fulton B."/>
            <person name="Xu J."/>
            <person name="Minx P."/>
            <person name="Pepin K.H."/>
            <person name="Johnson M."/>
            <person name="Thiruvilangam P."/>
            <person name="Bhonagiri V."/>
            <person name="Nash W.E."/>
            <person name="Mardis E.R."/>
            <person name="Wilson R.K."/>
        </authorList>
    </citation>
    <scope>NUCLEOTIDE SEQUENCE [LARGE SCALE GENOMIC DNA]</scope>
    <source>
        <strain evidence="1 2">ATCC 29799</strain>
    </source>
</reference>
<sequence length="20" mass="2455">MKTAKNRERIVKLLKKLQEK</sequence>
<keyword evidence="2" id="KW-1185">Reference proteome</keyword>
<evidence type="ECO:0000313" key="1">
    <source>
        <dbReference type="EMBL" id="EDN00491.1"/>
    </source>
</evidence>
<proteinExistence type="predicted"/>
<organism evidence="1 2">
    <name type="scientific">Pseudoflavonifractor capillosus ATCC 29799</name>
    <dbReference type="NCBI Taxonomy" id="411467"/>
    <lineage>
        <taxon>Bacteria</taxon>
        <taxon>Bacillati</taxon>
        <taxon>Bacillota</taxon>
        <taxon>Clostridia</taxon>
        <taxon>Eubacteriales</taxon>
        <taxon>Oscillospiraceae</taxon>
        <taxon>Pseudoflavonifractor</taxon>
    </lineage>
</organism>
<accession>A6NUE5</accession>
<evidence type="ECO:0000313" key="2">
    <source>
        <dbReference type="Proteomes" id="UP000003639"/>
    </source>
</evidence>
<gene>
    <name evidence="1" type="ORF">BACCAP_01826</name>
</gene>
<dbReference type="STRING" id="411467.BACCAP_01826"/>
<name>A6NUE5_9FIRM</name>
<comment type="caution">
    <text evidence="1">The sequence shown here is derived from an EMBL/GenBank/DDBJ whole genome shotgun (WGS) entry which is preliminary data.</text>
</comment>
<dbReference type="Proteomes" id="UP000003639">
    <property type="component" value="Unassembled WGS sequence"/>
</dbReference>
<protein>
    <submittedName>
        <fullName evidence="1">Uncharacterized protein</fullName>
    </submittedName>
</protein>
<reference evidence="1 2" key="2">
    <citation type="submission" date="2007-06" db="EMBL/GenBank/DDBJ databases">
        <title>Draft genome sequence of Pseudoflavonifractor capillosus ATCC 29799.</title>
        <authorList>
            <person name="Sudarsanam P."/>
            <person name="Ley R."/>
            <person name="Guruge J."/>
            <person name="Turnbaugh P.J."/>
            <person name="Mahowald M."/>
            <person name="Liep D."/>
            <person name="Gordon J."/>
        </authorList>
    </citation>
    <scope>NUCLEOTIDE SEQUENCE [LARGE SCALE GENOMIC DNA]</scope>
    <source>
        <strain evidence="1 2">ATCC 29799</strain>
    </source>
</reference>